<sequence length="172" mass="19046">MSARLLGLAASAHGGLTMPGVPQQRDLLELGYRCECVTRRATDNSQYALAQCLDATRTMQAIVWIRVALRTVVGTLDPKEAQRAYGWLDTGQWEALHWLDRGEPVTFAVTAGELRIEWSARPVWFLPLLHRKTGQLPNCSTDFACTDPRPGGGCGVHSPVRAHHHREGRNPP</sequence>
<evidence type="ECO:0000313" key="2">
    <source>
        <dbReference type="Proteomes" id="UP000588098"/>
    </source>
</evidence>
<accession>A0A7W9V0P0</accession>
<dbReference type="Proteomes" id="UP000588098">
    <property type="component" value="Unassembled WGS sequence"/>
</dbReference>
<organism evidence="1 2">
    <name type="scientific">Streptomyces zagrosensis</name>
    <dbReference type="NCBI Taxonomy" id="1042984"/>
    <lineage>
        <taxon>Bacteria</taxon>
        <taxon>Bacillati</taxon>
        <taxon>Actinomycetota</taxon>
        <taxon>Actinomycetes</taxon>
        <taxon>Kitasatosporales</taxon>
        <taxon>Streptomycetaceae</taxon>
        <taxon>Streptomyces</taxon>
    </lineage>
</organism>
<gene>
    <name evidence="1" type="ORF">FHS42_005141</name>
</gene>
<evidence type="ECO:0000313" key="1">
    <source>
        <dbReference type="EMBL" id="MBB5938057.1"/>
    </source>
</evidence>
<proteinExistence type="predicted"/>
<dbReference type="RefSeq" id="WP_184575527.1">
    <property type="nucleotide sequence ID" value="NZ_JACHJL010000014.1"/>
</dbReference>
<dbReference type="AlphaFoldDB" id="A0A7W9V0P0"/>
<comment type="caution">
    <text evidence="1">The sequence shown here is derived from an EMBL/GenBank/DDBJ whole genome shotgun (WGS) entry which is preliminary data.</text>
</comment>
<reference evidence="1 2" key="1">
    <citation type="submission" date="2020-08" db="EMBL/GenBank/DDBJ databases">
        <title>Genomic Encyclopedia of Type Strains, Phase III (KMG-III): the genomes of soil and plant-associated and newly described type strains.</title>
        <authorList>
            <person name="Whitman W."/>
        </authorList>
    </citation>
    <scope>NUCLEOTIDE SEQUENCE [LARGE SCALE GENOMIC DNA]</scope>
    <source>
        <strain evidence="1 2">CECT 8305</strain>
    </source>
</reference>
<dbReference type="EMBL" id="JACHJL010000014">
    <property type="protein sequence ID" value="MBB5938057.1"/>
    <property type="molecule type" value="Genomic_DNA"/>
</dbReference>
<name>A0A7W9V0P0_9ACTN</name>
<keyword evidence="2" id="KW-1185">Reference proteome</keyword>
<protein>
    <submittedName>
        <fullName evidence="1">Uncharacterized protein</fullName>
    </submittedName>
</protein>